<sequence>MYSILLHVATLFSLVSGGILAIVTSIEKVIIIKEKAHKSDKDKGQK</sequence>
<geneLocation type="plasmid" evidence="1 2">
    <name>pLRI01</name>
</geneLocation>
<accession>R9WMW8</accession>
<evidence type="ECO:0000313" key="1">
    <source>
        <dbReference type="EMBL" id="AGO00116.1"/>
    </source>
</evidence>
<proteinExistence type="predicted"/>
<dbReference type="HOGENOM" id="CLU_3185078_0_0_9"/>
<protein>
    <submittedName>
        <fullName evidence="1">Uncharacterized protein</fullName>
    </submittedName>
</protein>
<gene>
    <name evidence="1" type="ORF">LRI_1906</name>
</gene>
<keyword evidence="1" id="KW-0614">Plasmid</keyword>
<evidence type="ECO:0000313" key="2">
    <source>
        <dbReference type="Proteomes" id="UP000014360"/>
    </source>
</evidence>
<dbReference type="EMBL" id="CP006012">
    <property type="protein sequence ID" value="AGO00116.1"/>
    <property type="molecule type" value="Genomic_DNA"/>
</dbReference>
<reference evidence="1 2" key="1">
    <citation type="submission" date="2013-06" db="EMBL/GenBank/DDBJ databases">
        <title>The Complete Genome Sequence of Lactobacillus reuteri I5007, a Probiotic Strain Isolated from Healthy Pig.</title>
        <authorList>
            <person name="Hou C."/>
            <person name="Qiao S."/>
            <person name="Zeng X."/>
            <person name="Ma X."/>
            <person name="Yang F."/>
        </authorList>
    </citation>
    <scope>NUCLEOTIDE SEQUENCE [LARGE SCALE GENOMIC DNA]</scope>
    <source>
        <strain evidence="1 2">I5007</strain>
        <plasmid evidence="1 2">pLRI01</plasmid>
    </source>
</reference>
<dbReference type="Proteomes" id="UP000014360">
    <property type="component" value="Plasmid pLRI01"/>
</dbReference>
<dbReference type="KEGG" id="lrt:LRI_1906"/>
<organism evidence="1 2">
    <name type="scientific">Limosilactobacillus reuteri I5007</name>
    <dbReference type="NCBI Taxonomy" id="1340495"/>
    <lineage>
        <taxon>Bacteria</taxon>
        <taxon>Bacillati</taxon>
        <taxon>Bacillota</taxon>
        <taxon>Bacilli</taxon>
        <taxon>Lactobacillales</taxon>
        <taxon>Lactobacillaceae</taxon>
        <taxon>Limosilactobacillus</taxon>
    </lineage>
</organism>
<dbReference type="PATRIC" id="fig|1340495.3.peg.1909"/>
<name>R9WMW8_LIMRT</name>
<dbReference type="AlphaFoldDB" id="R9WMW8"/>